<dbReference type="SMART" id="SM00420">
    <property type="entry name" value="HTH_DEOR"/>
    <property type="match status" value="1"/>
</dbReference>
<evidence type="ECO:0000256" key="1">
    <source>
        <dbReference type="ARBA" id="ARBA00023015"/>
    </source>
</evidence>
<evidence type="ECO:0000259" key="4">
    <source>
        <dbReference type="PROSITE" id="PS51000"/>
    </source>
</evidence>
<dbReference type="Pfam" id="PF08220">
    <property type="entry name" value="HTH_DeoR"/>
    <property type="match status" value="1"/>
</dbReference>
<dbReference type="Gene3D" id="3.40.50.1360">
    <property type="match status" value="1"/>
</dbReference>
<sequence length="252" mass="27646">MGFPERKKRILNALESADSLDVRQLSAQLDISPVTIRRDLQLLADEGLLIRTHGGAMKAASRHPFTAFLDKATVMPDKKRQIGKLAASLVQEGDTIFLDCGSTVFCMCEHLKRIPGLRIITNSLPVVAEFMEVDQVQVNLIGGEIDKARKAVHGQQAVLHIDSYHAAKAFIGVDGLSANRGLTAFSEKEAAISKAMSRNADLVYLLCDSSKIGKDSYFKFAPLSVFNFLITDKEIPAQQVKALKAKHVEIMP</sequence>
<dbReference type="PROSITE" id="PS51000">
    <property type="entry name" value="HTH_DEOR_2"/>
    <property type="match status" value="1"/>
</dbReference>
<dbReference type="SUPFAM" id="SSF46785">
    <property type="entry name" value="Winged helix' DNA-binding domain"/>
    <property type="match status" value="1"/>
</dbReference>
<dbReference type="InterPro" id="IPR037171">
    <property type="entry name" value="NagB/RpiA_transferase-like"/>
</dbReference>
<feature type="domain" description="HTH deoR-type" evidence="4">
    <location>
        <begin position="3"/>
        <end position="58"/>
    </location>
</feature>
<dbReference type="RefSeq" id="WP_145717057.1">
    <property type="nucleotide sequence ID" value="NZ_BAAAFY010000004.1"/>
</dbReference>
<dbReference type="InterPro" id="IPR050313">
    <property type="entry name" value="Carb_Metab_HTH_regulators"/>
</dbReference>
<dbReference type="GO" id="GO:0003700">
    <property type="term" value="F:DNA-binding transcription factor activity"/>
    <property type="evidence" value="ECO:0007669"/>
    <property type="project" value="InterPro"/>
</dbReference>
<dbReference type="InterPro" id="IPR036390">
    <property type="entry name" value="WH_DNA-bd_sf"/>
</dbReference>
<name>A0A562T021_CHIJA</name>
<dbReference type="SMART" id="SM01134">
    <property type="entry name" value="DeoRC"/>
    <property type="match status" value="1"/>
</dbReference>
<dbReference type="PROSITE" id="PS00894">
    <property type="entry name" value="HTH_DEOR_1"/>
    <property type="match status" value="1"/>
</dbReference>
<accession>A0A562T021</accession>
<evidence type="ECO:0000256" key="2">
    <source>
        <dbReference type="ARBA" id="ARBA00023125"/>
    </source>
</evidence>
<dbReference type="OrthoDB" id="9797223at2"/>
<dbReference type="PANTHER" id="PTHR30363">
    <property type="entry name" value="HTH-TYPE TRANSCRIPTIONAL REGULATOR SRLR-RELATED"/>
    <property type="match status" value="1"/>
</dbReference>
<dbReference type="PANTHER" id="PTHR30363:SF44">
    <property type="entry name" value="AGA OPERON TRANSCRIPTIONAL REPRESSOR-RELATED"/>
    <property type="match status" value="1"/>
</dbReference>
<reference evidence="5 6" key="1">
    <citation type="journal article" date="2013" name="Stand. Genomic Sci.">
        <title>Genomic Encyclopedia of Type Strains, Phase I: The one thousand microbial genomes (KMG-I) project.</title>
        <authorList>
            <person name="Kyrpides N.C."/>
            <person name="Woyke T."/>
            <person name="Eisen J.A."/>
            <person name="Garrity G."/>
            <person name="Lilburn T.G."/>
            <person name="Beck B.J."/>
            <person name="Whitman W.B."/>
            <person name="Hugenholtz P."/>
            <person name="Klenk H.P."/>
        </authorList>
    </citation>
    <scope>NUCLEOTIDE SEQUENCE [LARGE SCALE GENOMIC DNA]</scope>
    <source>
        <strain evidence="5 6">DSM 13484</strain>
    </source>
</reference>
<gene>
    <name evidence="5" type="ORF">LX66_4162</name>
</gene>
<dbReference type="Gene3D" id="1.10.10.10">
    <property type="entry name" value="Winged helix-like DNA-binding domain superfamily/Winged helix DNA-binding domain"/>
    <property type="match status" value="1"/>
</dbReference>
<keyword evidence="2" id="KW-0238">DNA-binding</keyword>
<dbReference type="SUPFAM" id="SSF100950">
    <property type="entry name" value="NagB/RpiA/CoA transferase-like"/>
    <property type="match status" value="1"/>
</dbReference>
<protein>
    <submittedName>
        <fullName evidence="5">DeoR family transcriptional regulator</fullName>
    </submittedName>
</protein>
<dbReference type="InterPro" id="IPR001034">
    <property type="entry name" value="DeoR_HTH"/>
</dbReference>
<keyword evidence="1" id="KW-0805">Transcription regulation</keyword>
<dbReference type="InterPro" id="IPR036388">
    <property type="entry name" value="WH-like_DNA-bd_sf"/>
</dbReference>
<dbReference type="PRINTS" id="PR00037">
    <property type="entry name" value="HTHLACR"/>
</dbReference>
<organism evidence="5 6">
    <name type="scientific">Chitinophaga japonensis</name>
    <name type="common">Flexibacter japonensis</name>
    <dbReference type="NCBI Taxonomy" id="104662"/>
    <lineage>
        <taxon>Bacteria</taxon>
        <taxon>Pseudomonadati</taxon>
        <taxon>Bacteroidota</taxon>
        <taxon>Chitinophagia</taxon>
        <taxon>Chitinophagales</taxon>
        <taxon>Chitinophagaceae</taxon>
        <taxon>Chitinophaga</taxon>
    </lineage>
</organism>
<evidence type="ECO:0000256" key="3">
    <source>
        <dbReference type="ARBA" id="ARBA00023163"/>
    </source>
</evidence>
<proteinExistence type="predicted"/>
<dbReference type="GO" id="GO:0003677">
    <property type="term" value="F:DNA binding"/>
    <property type="evidence" value="ECO:0007669"/>
    <property type="project" value="UniProtKB-KW"/>
</dbReference>
<dbReference type="AlphaFoldDB" id="A0A562T021"/>
<comment type="caution">
    <text evidence="5">The sequence shown here is derived from an EMBL/GenBank/DDBJ whole genome shotgun (WGS) entry which is preliminary data.</text>
</comment>
<keyword evidence="3" id="KW-0804">Transcription</keyword>
<evidence type="ECO:0000313" key="6">
    <source>
        <dbReference type="Proteomes" id="UP000316778"/>
    </source>
</evidence>
<dbReference type="InterPro" id="IPR014036">
    <property type="entry name" value="DeoR-like_C"/>
</dbReference>
<evidence type="ECO:0000313" key="5">
    <source>
        <dbReference type="EMBL" id="TWI86895.1"/>
    </source>
</evidence>
<dbReference type="Proteomes" id="UP000316778">
    <property type="component" value="Unassembled WGS sequence"/>
</dbReference>
<dbReference type="InterPro" id="IPR018356">
    <property type="entry name" value="Tscrpt_reg_HTH_DeoR_CS"/>
</dbReference>
<keyword evidence="6" id="KW-1185">Reference proteome</keyword>
<dbReference type="Pfam" id="PF00455">
    <property type="entry name" value="DeoRC"/>
    <property type="match status" value="1"/>
</dbReference>
<dbReference type="EMBL" id="VLLG01000004">
    <property type="protein sequence ID" value="TWI86895.1"/>
    <property type="molecule type" value="Genomic_DNA"/>
</dbReference>